<dbReference type="EMBL" id="JAHWGL010000007">
    <property type="protein sequence ID" value="MBW3127593.1"/>
    <property type="molecule type" value="Genomic_DNA"/>
</dbReference>
<gene>
    <name evidence="2" type="ORF">KYK14_03455</name>
</gene>
<dbReference type="Proteomes" id="UP000826188">
    <property type="component" value="Unassembled WGS sequence"/>
</dbReference>
<reference evidence="2 3" key="1">
    <citation type="submission" date="2021-07" db="EMBL/GenBank/DDBJ databases">
        <title>Hymenobacter profundi sp. nov., isolated from deep-sea water.</title>
        <authorList>
            <person name="Kim M.K."/>
        </authorList>
    </citation>
    <scope>NUCLEOTIDE SEQUENCE [LARGE SCALE GENOMIC DNA]</scope>
    <source>
        <strain evidence="2 3">M2</strain>
    </source>
</reference>
<comment type="caution">
    <text evidence="2">The sequence shown here is derived from an EMBL/GenBank/DDBJ whole genome shotgun (WGS) entry which is preliminary data.</text>
</comment>
<sequence length="453" mass="51475">MIVILGAGLAGISASYHIGHSKCQIFEQHAYAGGHIHSETRDGFIWDEGPHVSFTKSEYVRDLFASSTEFVEYPVFPANYYKGSWIPHPAQTNLYAAPQEIREECVKDFLSIRESPDKADFTPANYQEWLEFAYGNTFADNFPGAYTRKYWTTEPQNLTTDWVGGRMYFPAVNDVLEGAQHPLEKSTHYITSVRYPKTGGYLSFAQKMLAEANIEYGKKVSFTSFKDRTVCFSDGTKVKFEKLISTIPLPVLIQQSDAPDVIKEAASQLSCSSVLLVNIIANHPTQRENNWIYVYDEDKYSSRINFTELLSPANGIVGKTGIQVEVYFSKYKPMKESQDEIISAVCNEMIEMGLIQTAESIESTHSKWVEWANVIFDHPRKKALGSIYNWLEQYGLVREENDLEPTTDWDQQFAKDPCIASGSLFLAGRFGQWNYFWSDDCVLRGRCLGQNAF</sequence>
<name>A0ABS6WVE5_9BACT</name>
<dbReference type="Pfam" id="PF01593">
    <property type="entry name" value="Amino_oxidase"/>
    <property type="match status" value="1"/>
</dbReference>
<feature type="domain" description="Amine oxidase" evidence="1">
    <location>
        <begin position="9"/>
        <end position="379"/>
    </location>
</feature>
<dbReference type="RefSeq" id="WP_219156873.1">
    <property type="nucleotide sequence ID" value="NZ_JAHWGL010000007.1"/>
</dbReference>
<keyword evidence="3" id="KW-1185">Reference proteome</keyword>
<protein>
    <submittedName>
        <fullName evidence="2">FAD-dependent oxidoreductase</fullName>
    </submittedName>
</protein>
<dbReference type="PANTHER" id="PTHR21197:SF0">
    <property type="entry name" value="UDP-GALACTOPYRANOSE MUTASE"/>
    <property type="match status" value="1"/>
</dbReference>
<evidence type="ECO:0000313" key="3">
    <source>
        <dbReference type="Proteomes" id="UP000826188"/>
    </source>
</evidence>
<organism evidence="2 3">
    <name type="scientific">Hymenobacter profundi</name>
    <dbReference type="NCBI Taxonomy" id="1982110"/>
    <lineage>
        <taxon>Bacteria</taxon>
        <taxon>Pseudomonadati</taxon>
        <taxon>Bacteroidota</taxon>
        <taxon>Cytophagia</taxon>
        <taxon>Cytophagales</taxon>
        <taxon>Hymenobacteraceae</taxon>
        <taxon>Hymenobacter</taxon>
    </lineage>
</organism>
<accession>A0ABS6WVE5</accession>
<dbReference type="PANTHER" id="PTHR21197">
    <property type="entry name" value="UDP-GALACTOPYRANOSE MUTASE"/>
    <property type="match status" value="1"/>
</dbReference>
<evidence type="ECO:0000313" key="2">
    <source>
        <dbReference type="EMBL" id="MBW3127593.1"/>
    </source>
</evidence>
<proteinExistence type="predicted"/>
<evidence type="ECO:0000259" key="1">
    <source>
        <dbReference type="Pfam" id="PF01593"/>
    </source>
</evidence>
<dbReference type="InterPro" id="IPR002937">
    <property type="entry name" value="Amino_oxidase"/>
</dbReference>